<keyword evidence="8" id="KW-0969">Cilium</keyword>
<dbReference type="Proteomes" id="UP000066049">
    <property type="component" value="Chromosome"/>
</dbReference>
<dbReference type="KEGG" id="ccoc:CCON33237_0007"/>
<dbReference type="EMBL" id="CP012541">
    <property type="protein sequence ID" value="ALF46740.1"/>
    <property type="molecule type" value="Genomic_DNA"/>
</dbReference>
<dbReference type="InterPro" id="IPR001444">
    <property type="entry name" value="Flag_bb_rod_N"/>
</dbReference>
<comment type="similarity">
    <text evidence="2 4">Belongs to the flagella basal body rod proteins family.</text>
</comment>
<dbReference type="AlphaFoldDB" id="A0A0M4SFV1"/>
<dbReference type="NCBIfam" id="TIGR03506">
    <property type="entry name" value="FlgEFG_subfam"/>
    <property type="match status" value="2"/>
</dbReference>
<feature type="domain" description="Flagellar hook protein FlgE/F/G-like D1" evidence="7">
    <location>
        <begin position="89"/>
        <end position="133"/>
    </location>
</feature>
<keyword evidence="8" id="KW-0282">Flagellum</keyword>
<proteinExistence type="inferred from homology"/>
<comment type="subcellular location">
    <subcellularLocation>
        <location evidence="1 4">Bacterial flagellum basal body</location>
    </subcellularLocation>
</comment>
<dbReference type="InterPro" id="IPR037925">
    <property type="entry name" value="FlgE/F/G-like"/>
</dbReference>
<evidence type="ECO:0000259" key="6">
    <source>
        <dbReference type="Pfam" id="PF06429"/>
    </source>
</evidence>
<feature type="domain" description="Flagellar basal body rod protein N-terminal" evidence="5">
    <location>
        <begin position="5"/>
        <end position="35"/>
    </location>
</feature>
<dbReference type="PANTHER" id="PTHR30435:SF19">
    <property type="entry name" value="FLAGELLAR BASAL-BODY ROD PROTEIN FLGG"/>
    <property type="match status" value="1"/>
</dbReference>
<protein>
    <submittedName>
        <fullName evidence="8">Flagellar hook protein</fullName>
    </submittedName>
</protein>
<dbReference type="PANTHER" id="PTHR30435">
    <property type="entry name" value="FLAGELLAR PROTEIN"/>
    <property type="match status" value="1"/>
</dbReference>
<dbReference type="GO" id="GO:0071978">
    <property type="term" value="P:bacterial-type flagellum-dependent swarming motility"/>
    <property type="evidence" value="ECO:0007669"/>
    <property type="project" value="TreeGrafter"/>
</dbReference>
<keyword evidence="8" id="KW-0966">Cell projection</keyword>
<dbReference type="GO" id="GO:0009425">
    <property type="term" value="C:bacterial-type flagellum basal body"/>
    <property type="evidence" value="ECO:0007669"/>
    <property type="project" value="UniProtKB-SubCell"/>
</dbReference>
<accession>A0A0M4SFV1</accession>
<evidence type="ECO:0000259" key="7">
    <source>
        <dbReference type="Pfam" id="PF22692"/>
    </source>
</evidence>
<dbReference type="RefSeq" id="WP_069174571.1">
    <property type="nucleotide sequence ID" value="NZ_CP012541.1"/>
</dbReference>
<dbReference type="Pfam" id="PF00460">
    <property type="entry name" value="Flg_bb_rod"/>
    <property type="match status" value="1"/>
</dbReference>
<evidence type="ECO:0000256" key="2">
    <source>
        <dbReference type="ARBA" id="ARBA00009677"/>
    </source>
</evidence>
<dbReference type="InterPro" id="IPR053967">
    <property type="entry name" value="LlgE_F_G-like_D1"/>
</dbReference>
<dbReference type="SUPFAM" id="SSF117143">
    <property type="entry name" value="Flagellar hook protein flgE"/>
    <property type="match status" value="1"/>
</dbReference>
<keyword evidence="3 4" id="KW-0975">Bacterial flagellum</keyword>
<name>A0A0M4SFV1_9BACT</name>
<reference evidence="9" key="1">
    <citation type="submission" date="2015-08" db="EMBL/GenBank/DDBJ databases">
        <title>Comparative genomics of the Campylobacter concisus group.</title>
        <authorList>
            <person name="Miller W.G."/>
            <person name="Yee E."/>
            <person name="Chapman M.H."/>
            <person name="Huynh S."/>
            <person name="Bono J.L."/>
            <person name="On S.L.W."/>
            <person name="St Leger J."/>
            <person name="Foster G."/>
            <person name="Parker C.T."/>
        </authorList>
    </citation>
    <scope>NUCLEOTIDE SEQUENCE [LARGE SCALE GENOMIC DNA]</scope>
    <source>
        <strain evidence="9">ATCC 33237</strain>
    </source>
</reference>
<dbReference type="Gene3D" id="2.60.98.20">
    <property type="entry name" value="Flagellar hook protein FlgE"/>
    <property type="match status" value="1"/>
</dbReference>
<dbReference type="GeneID" id="28661671"/>
<evidence type="ECO:0000313" key="9">
    <source>
        <dbReference type="Proteomes" id="UP000066049"/>
    </source>
</evidence>
<organism evidence="8 9">
    <name type="scientific">Campylobacter concisus</name>
    <dbReference type="NCBI Taxonomy" id="199"/>
    <lineage>
        <taxon>Bacteria</taxon>
        <taxon>Pseudomonadati</taxon>
        <taxon>Campylobacterota</taxon>
        <taxon>Epsilonproteobacteria</taxon>
        <taxon>Campylobacterales</taxon>
        <taxon>Campylobacteraceae</taxon>
        <taxon>Campylobacter</taxon>
    </lineage>
</organism>
<dbReference type="PATRIC" id="fig|199.248.peg.8"/>
<dbReference type="Pfam" id="PF06429">
    <property type="entry name" value="Flg_bbr_C"/>
    <property type="match status" value="1"/>
</dbReference>
<dbReference type="InterPro" id="IPR037058">
    <property type="entry name" value="Falgellar_hook_FlgE_sf"/>
</dbReference>
<gene>
    <name evidence="8" type="primary">flgE</name>
    <name evidence="8" type="ORF">CCON33237_0007</name>
</gene>
<sequence>MMRGFYNGISGIKTQSFGMDVWANNISNINNVGFKASIPEFKNLINQHMASAGSGPTNNQVGLGATKQTTALKMTNGSFQNTDNNFDLAIGGKGFFGVVDKNGRNYYTRTGSFDIDAAGNLVDNKGNLLLGTLTSFTPVTPSANALRKYGQTKGTTQAFTAKEEDLKLADTGSQKGINLPHFLYMPAKQTKNINLKGNLDSSLITDKRTTAIDAANFNYTLDNTNKTISLNGQIPLSQTRFGAKAGDSVVVKVKDGDGKFSEFSTTLESDGSWHINNKSLKFMNFASLDVKAEVTSLVEVANKEKLSSEIYNSDGTKSLVTINFTKQIPQGGNQTTWNATATITDANGVVQNTAMGTLTFDGSGRLVTNTLTSVGNVALNFLGDGDANVYNGITSSANSKKDFVIKADGYAEGNLSKYSVDDRGNIMANFDNSRSFIVAKIALYHFQNEQGVSKVGDNLYEATPNSGEAFFYKNKAGETIYGSQILSNKLEMSNVDLGQALSEVIVTQKAYEASAKSITTSDEMIQTAIQMKK</sequence>
<evidence type="ECO:0000256" key="1">
    <source>
        <dbReference type="ARBA" id="ARBA00004117"/>
    </source>
</evidence>
<evidence type="ECO:0000256" key="4">
    <source>
        <dbReference type="RuleBase" id="RU362116"/>
    </source>
</evidence>
<evidence type="ECO:0000256" key="3">
    <source>
        <dbReference type="ARBA" id="ARBA00023143"/>
    </source>
</evidence>
<evidence type="ECO:0000313" key="8">
    <source>
        <dbReference type="EMBL" id="ALF46740.1"/>
    </source>
</evidence>
<feature type="domain" description="Flagellar basal-body/hook protein C-terminal" evidence="6">
    <location>
        <begin position="489"/>
        <end position="531"/>
    </location>
</feature>
<dbReference type="Pfam" id="PF22692">
    <property type="entry name" value="LlgE_F_G_D1"/>
    <property type="match status" value="1"/>
</dbReference>
<evidence type="ECO:0000259" key="5">
    <source>
        <dbReference type="Pfam" id="PF00460"/>
    </source>
</evidence>
<dbReference type="InterPro" id="IPR010930">
    <property type="entry name" value="Flg_bb/hook_C_dom"/>
</dbReference>
<dbReference type="InterPro" id="IPR020013">
    <property type="entry name" value="Flagellar_FlgE/F/G"/>
</dbReference>